<dbReference type="EMBL" id="AMRI01000005">
    <property type="protein sequence ID" value="EKE76130.1"/>
    <property type="molecule type" value="Genomic_DNA"/>
</dbReference>
<name>K2KFL4_9GAMM</name>
<keyword evidence="3" id="KW-1185">Reference proteome</keyword>
<feature type="domain" description="Beta-lactamase hydrolase-like protein phosphatase-like" evidence="1">
    <location>
        <begin position="14"/>
        <end position="101"/>
    </location>
</feature>
<evidence type="ECO:0000313" key="2">
    <source>
        <dbReference type="EMBL" id="EKE76130.1"/>
    </source>
</evidence>
<evidence type="ECO:0000259" key="1">
    <source>
        <dbReference type="Pfam" id="PF04273"/>
    </source>
</evidence>
<dbReference type="InterPro" id="IPR029021">
    <property type="entry name" value="Prot-tyrosine_phosphatase-like"/>
</dbReference>
<dbReference type="STRING" id="745411.B3C1_04460"/>
<gene>
    <name evidence="2" type="ORF">B3C1_04460</name>
</gene>
<proteinExistence type="predicted"/>
<organism evidence="2 3">
    <name type="scientific">Gallaecimonas xiamenensis 3-C-1</name>
    <dbReference type="NCBI Taxonomy" id="745411"/>
    <lineage>
        <taxon>Bacteria</taxon>
        <taxon>Pseudomonadati</taxon>
        <taxon>Pseudomonadota</taxon>
        <taxon>Gammaproteobacteria</taxon>
        <taxon>Enterobacterales</taxon>
        <taxon>Gallaecimonadaceae</taxon>
        <taxon>Gallaecimonas</taxon>
    </lineage>
</organism>
<dbReference type="OrthoDB" id="270335at2"/>
<protein>
    <recommendedName>
        <fullName evidence="1">Beta-lactamase hydrolase-like protein phosphatase-like domain-containing protein</fullName>
    </recommendedName>
</protein>
<dbReference type="Pfam" id="PF04273">
    <property type="entry name" value="BLH_phosphatase"/>
    <property type="match status" value="1"/>
</dbReference>
<dbReference type="Proteomes" id="UP000006755">
    <property type="component" value="Unassembled WGS sequence"/>
</dbReference>
<sequence length="144" mass="14852">MSLPVSACHQFSDTLYCAGQPSAAELAACRDQGVKTVINLTLSKEQPFDEAAEAKALGLGYHHLPIAGPLDMNPANCQALKALLAEAQGPVLLHCGTANRAGGMLAALAYHCDGQPLDQALALGRKGGLTQLEGAVRQCLCGGE</sequence>
<dbReference type="eggNOG" id="COG3453">
    <property type="taxonomic scope" value="Bacteria"/>
</dbReference>
<comment type="caution">
    <text evidence="2">The sequence shown here is derived from an EMBL/GenBank/DDBJ whole genome shotgun (WGS) entry which is preliminary data.</text>
</comment>
<dbReference type="Gene3D" id="3.90.190.10">
    <property type="entry name" value="Protein tyrosine phosphatase superfamily"/>
    <property type="match status" value="1"/>
</dbReference>
<reference evidence="2 3" key="1">
    <citation type="journal article" date="2012" name="J. Bacteriol.">
        <title>Genome Sequence of Gallaecimonas xiamenensis Type Strain 3-C-1.</title>
        <authorList>
            <person name="Lai Q."/>
            <person name="Wang L."/>
            <person name="Wang W."/>
            <person name="Shao Z."/>
        </authorList>
    </citation>
    <scope>NUCLEOTIDE SEQUENCE [LARGE SCALE GENOMIC DNA]</scope>
    <source>
        <strain evidence="2 3">3-C-1</strain>
    </source>
</reference>
<accession>K2KFL4</accession>
<dbReference type="AlphaFoldDB" id="K2KFL4"/>
<dbReference type="SUPFAM" id="SSF52799">
    <property type="entry name" value="(Phosphotyrosine protein) phosphatases II"/>
    <property type="match status" value="1"/>
</dbReference>
<dbReference type="RefSeq" id="WP_008483201.1">
    <property type="nucleotide sequence ID" value="NZ_AMRI01000005.1"/>
</dbReference>
<evidence type="ECO:0000313" key="3">
    <source>
        <dbReference type="Proteomes" id="UP000006755"/>
    </source>
</evidence>
<dbReference type="InterPro" id="IPR005939">
    <property type="entry name" value="BLH_phosphatase-like"/>
</dbReference>
<dbReference type="GO" id="GO:0016787">
    <property type="term" value="F:hydrolase activity"/>
    <property type="evidence" value="ECO:0007669"/>
    <property type="project" value="InterPro"/>
</dbReference>